<protein>
    <submittedName>
        <fullName evidence="1">Uncharacterized protein</fullName>
    </submittedName>
</protein>
<proteinExistence type="predicted"/>
<dbReference type="Proteomes" id="UP000188354">
    <property type="component" value="Chromosome LG04"/>
</dbReference>
<organism evidence="1 2">
    <name type="scientific">Lupinus angustifolius</name>
    <name type="common">Narrow-leaved blue lupine</name>
    <dbReference type="NCBI Taxonomy" id="3871"/>
    <lineage>
        <taxon>Eukaryota</taxon>
        <taxon>Viridiplantae</taxon>
        <taxon>Streptophyta</taxon>
        <taxon>Embryophyta</taxon>
        <taxon>Tracheophyta</taxon>
        <taxon>Spermatophyta</taxon>
        <taxon>Magnoliopsida</taxon>
        <taxon>eudicotyledons</taxon>
        <taxon>Gunneridae</taxon>
        <taxon>Pentapetalae</taxon>
        <taxon>rosids</taxon>
        <taxon>fabids</taxon>
        <taxon>Fabales</taxon>
        <taxon>Fabaceae</taxon>
        <taxon>Papilionoideae</taxon>
        <taxon>50 kb inversion clade</taxon>
        <taxon>genistoids sensu lato</taxon>
        <taxon>core genistoids</taxon>
        <taxon>Genisteae</taxon>
        <taxon>Lupinus</taxon>
    </lineage>
</organism>
<dbReference type="EMBL" id="CM007364">
    <property type="protein sequence ID" value="OIW13912.1"/>
    <property type="molecule type" value="Genomic_DNA"/>
</dbReference>
<dbReference type="Gramene" id="OIW13912">
    <property type="protein sequence ID" value="OIW13912"/>
    <property type="gene ID" value="TanjilG_31801"/>
</dbReference>
<sequence length="60" mass="6787">MCKINCLGSRLLKHRINLGAGGWGRIIEAVKRITRSVTPPKMQCYIKKKTEGREEQKGFG</sequence>
<name>A0A4P1RML1_LUPAN</name>
<accession>A0A4P1RML1</accession>
<gene>
    <name evidence="1" type="ORF">TanjilG_31801</name>
</gene>
<evidence type="ECO:0000313" key="1">
    <source>
        <dbReference type="EMBL" id="OIW13912.1"/>
    </source>
</evidence>
<evidence type="ECO:0000313" key="2">
    <source>
        <dbReference type="Proteomes" id="UP000188354"/>
    </source>
</evidence>
<reference evidence="1 2" key="1">
    <citation type="journal article" date="2017" name="Plant Biotechnol. J.">
        <title>A comprehensive draft genome sequence for lupin (Lupinus angustifolius), an emerging health food: insights into plant-microbe interactions and legume evolution.</title>
        <authorList>
            <person name="Hane J.K."/>
            <person name="Ming Y."/>
            <person name="Kamphuis L.G."/>
            <person name="Nelson M.N."/>
            <person name="Garg G."/>
            <person name="Atkins C.A."/>
            <person name="Bayer P.E."/>
            <person name="Bravo A."/>
            <person name="Bringans S."/>
            <person name="Cannon S."/>
            <person name="Edwards D."/>
            <person name="Foley R."/>
            <person name="Gao L.L."/>
            <person name="Harrison M.J."/>
            <person name="Huang W."/>
            <person name="Hurgobin B."/>
            <person name="Li S."/>
            <person name="Liu C.W."/>
            <person name="McGrath A."/>
            <person name="Morahan G."/>
            <person name="Murray J."/>
            <person name="Weller J."/>
            <person name="Jian J."/>
            <person name="Singh K.B."/>
        </authorList>
    </citation>
    <scope>NUCLEOTIDE SEQUENCE [LARGE SCALE GENOMIC DNA]</scope>
    <source>
        <strain evidence="2">cv. Tanjil</strain>
        <tissue evidence="1">Whole plant</tissue>
    </source>
</reference>
<keyword evidence="2" id="KW-1185">Reference proteome</keyword>
<dbReference type="AlphaFoldDB" id="A0A4P1RML1"/>